<dbReference type="Pfam" id="PF19236">
    <property type="entry name" value="ADAMTS_CR_3"/>
    <property type="match status" value="1"/>
</dbReference>
<evidence type="ECO:0000256" key="6">
    <source>
        <dbReference type="SAM" id="MobiDB-lite"/>
    </source>
</evidence>
<feature type="domain" description="PLAC" evidence="8">
    <location>
        <begin position="928"/>
        <end position="966"/>
    </location>
</feature>
<dbReference type="InterPro" id="IPR000884">
    <property type="entry name" value="TSP1_rpt"/>
</dbReference>
<dbReference type="GO" id="GO:0030198">
    <property type="term" value="P:extracellular matrix organization"/>
    <property type="evidence" value="ECO:0007669"/>
    <property type="project" value="InterPro"/>
</dbReference>
<evidence type="ECO:0000313" key="10">
    <source>
        <dbReference type="Proteomes" id="UP000597762"/>
    </source>
</evidence>
<gene>
    <name evidence="9" type="ORF">SPHA_51811</name>
</gene>
<feature type="region of interest" description="Disordered" evidence="6">
    <location>
        <begin position="322"/>
        <end position="391"/>
    </location>
</feature>
<evidence type="ECO:0000256" key="7">
    <source>
        <dbReference type="SAM" id="SignalP"/>
    </source>
</evidence>
<dbReference type="InterPro" id="IPR036383">
    <property type="entry name" value="TSP1_rpt_sf"/>
</dbReference>
<dbReference type="Pfam" id="PF19030">
    <property type="entry name" value="TSP1_ADAMTS"/>
    <property type="match status" value="5"/>
</dbReference>
<proteinExistence type="predicted"/>
<evidence type="ECO:0000256" key="2">
    <source>
        <dbReference type="ARBA" id="ARBA00022525"/>
    </source>
</evidence>
<dbReference type="Gene3D" id="2.60.120.830">
    <property type="match status" value="1"/>
</dbReference>
<evidence type="ECO:0000313" key="9">
    <source>
        <dbReference type="EMBL" id="CAE1297092.1"/>
    </source>
</evidence>
<dbReference type="GO" id="GO:0005576">
    <property type="term" value="C:extracellular region"/>
    <property type="evidence" value="ECO:0007669"/>
    <property type="project" value="UniProtKB-SubCell"/>
</dbReference>
<dbReference type="PROSITE" id="PS50092">
    <property type="entry name" value="TSP1"/>
    <property type="match status" value="4"/>
</dbReference>
<keyword evidence="5" id="KW-1015">Disulfide bond</keyword>
<evidence type="ECO:0000256" key="1">
    <source>
        <dbReference type="ARBA" id="ARBA00004613"/>
    </source>
</evidence>
<evidence type="ECO:0000256" key="5">
    <source>
        <dbReference type="ARBA" id="ARBA00023157"/>
    </source>
</evidence>
<feature type="compositionally biased region" description="Basic and acidic residues" evidence="6">
    <location>
        <begin position="356"/>
        <end position="370"/>
    </location>
</feature>
<evidence type="ECO:0000259" key="8">
    <source>
        <dbReference type="PROSITE" id="PS50900"/>
    </source>
</evidence>
<dbReference type="EMBL" id="CAHIKZ030003164">
    <property type="protein sequence ID" value="CAE1297092.1"/>
    <property type="molecule type" value="Genomic_DNA"/>
</dbReference>
<dbReference type="SUPFAM" id="SSF82895">
    <property type="entry name" value="TSP-1 type 1 repeat"/>
    <property type="match status" value="5"/>
</dbReference>
<dbReference type="OrthoDB" id="5781878at2759"/>
<dbReference type="InterPro" id="IPR013273">
    <property type="entry name" value="ADAMTS/ADAMTS-like"/>
</dbReference>
<reference evidence="9" key="1">
    <citation type="submission" date="2021-01" db="EMBL/GenBank/DDBJ databases">
        <authorList>
            <person name="Li R."/>
            <person name="Bekaert M."/>
        </authorList>
    </citation>
    <scope>NUCLEOTIDE SEQUENCE</scope>
    <source>
        <strain evidence="9">Farmed</strain>
    </source>
</reference>
<dbReference type="PANTHER" id="PTHR13723:SF281">
    <property type="entry name" value="PAPILIN"/>
    <property type="match status" value="1"/>
</dbReference>
<dbReference type="InterPro" id="IPR050439">
    <property type="entry name" value="ADAMTS_ADAMTS-like"/>
</dbReference>
<dbReference type="Pfam" id="PF08686">
    <property type="entry name" value="PLAC"/>
    <property type="match status" value="1"/>
</dbReference>
<dbReference type="GO" id="GO:0004222">
    <property type="term" value="F:metalloendopeptidase activity"/>
    <property type="evidence" value="ECO:0007669"/>
    <property type="project" value="TreeGrafter"/>
</dbReference>
<dbReference type="PANTHER" id="PTHR13723">
    <property type="entry name" value="ADAMTS A DISINTEGRIN AND METALLOPROTEASE WITH THROMBOSPONDIN MOTIFS PROTEASE"/>
    <property type="match status" value="1"/>
</dbReference>
<feature type="signal peptide" evidence="7">
    <location>
        <begin position="1"/>
        <end position="23"/>
    </location>
</feature>
<keyword evidence="10" id="KW-1185">Reference proteome</keyword>
<dbReference type="InterPro" id="IPR010294">
    <property type="entry name" value="ADAMTS_spacer1"/>
</dbReference>
<keyword evidence="4" id="KW-0677">Repeat</keyword>
<dbReference type="InterPro" id="IPR010909">
    <property type="entry name" value="PLAC"/>
</dbReference>
<accession>A0A812DAT3</accession>
<protein>
    <recommendedName>
        <fullName evidence="8">PLAC domain-containing protein</fullName>
    </recommendedName>
</protein>
<dbReference type="AlphaFoldDB" id="A0A812DAT3"/>
<dbReference type="SMART" id="SM00209">
    <property type="entry name" value="TSP1"/>
    <property type="match status" value="6"/>
</dbReference>
<keyword evidence="3 7" id="KW-0732">Signal</keyword>
<comment type="subcellular location">
    <subcellularLocation>
        <location evidence="1">Secreted</location>
    </subcellularLocation>
</comment>
<dbReference type="InterPro" id="IPR045371">
    <property type="entry name" value="ADAMTS_CR_3"/>
</dbReference>
<feature type="chain" id="PRO_5032367553" description="PLAC domain-containing protein" evidence="7">
    <location>
        <begin position="24"/>
        <end position="983"/>
    </location>
</feature>
<organism evidence="9 10">
    <name type="scientific">Acanthosepion pharaonis</name>
    <name type="common">Pharaoh cuttlefish</name>
    <name type="synonym">Sepia pharaonis</name>
    <dbReference type="NCBI Taxonomy" id="158019"/>
    <lineage>
        <taxon>Eukaryota</taxon>
        <taxon>Metazoa</taxon>
        <taxon>Spiralia</taxon>
        <taxon>Lophotrochozoa</taxon>
        <taxon>Mollusca</taxon>
        <taxon>Cephalopoda</taxon>
        <taxon>Coleoidea</taxon>
        <taxon>Decapodiformes</taxon>
        <taxon>Sepiida</taxon>
        <taxon>Sepiina</taxon>
        <taxon>Sepiidae</taxon>
        <taxon>Acanthosepion</taxon>
    </lineage>
</organism>
<dbReference type="PROSITE" id="PS50900">
    <property type="entry name" value="PLAC"/>
    <property type="match status" value="1"/>
</dbReference>
<dbReference type="GO" id="GO:0031012">
    <property type="term" value="C:extracellular matrix"/>
    <property type="evidence" value="ECO:0007669"/>
    <property type="project" value="TreeGrafter"/>
</dbReference>
<dbReference type="Pfam" id="PF05986">
    <property type="entry name" value="ADAMTS_spacer1"/>
    <property type="match status" value="1"/>
</dbReference>
<feature type="region of interest" description="Disordered" evidence="6">
    <location>
        <begin position="481"/>
        <end position="517"/>
    </location>
</feature>
<evidence type="ECO:0000256" key="3">
    <source>
        <dbReference type="ARBA" id="ARBA00022729"/>
    </source>
</evidence>
<keyword evidence="2" id="KW-0964">Secreted</keyword>
<comment type="caution">
    <text evidence="9">The sequence shown here is derived from an EMBL/GenBank/DDBJ whole genome shotgun (WGS) entry which is preliminary data.</text>
</comment>
<dbReference type="GO" id="GO:0006508">
    <property type="term" value="P:proteolysis"/>
    <property type="evidence" value="ECO:0007669"/>
    <property type="project" value="TreeGrafter"/>
</dbReference>
<sequence length="983" mass="110763">MTFQAQKDLIISFFLSISVQVGGERCRGNTEHYVTCNTQPCPPGSRDFRELQCAFFNGQRYAGHERKWRPARPAPRTALWNTTPLNPCALVCAPEKMNWLVVKFSRAVVDGTSCGPRSICTAGKCIPVGCDNKLYSHATPDWCGVCGGDNSTCYWEKGILTRNISAGYHELLHLPKSARHIKIVERGQNNVVLALRDENGQYLLNGDINTKYPSVTKLVSGAIFYYHHAVYNVKGLETLHAEGPINSSLAVVSFTPEKKTVIRLKFEYVLPIINNTFHQKKQEKEYEALNAPDNSEPTYSWQTLLYSQVLFGHIPSSLRNQLLSSTEQSPTTPPAPMPMQEVAPPPIQFSSPYGKTVDRSSQGKDSRVLVRPEISSSKRQLPPAAMPTPEKKMESLAVDGPYRREKDGRNLNKGDSLWKQEPIDYYRRFPETHKGFVTHTPHIPFTSGRSSAVTTPRASIKKQRESRKHIFVRIVAPSVSSTTNWRNEGRRSSSPNGRSSEEDSVSRQPKIVSEEDGVQIERNQTVRNFQIQKKGFPIFLSAITRIQDDLDEYQTQDTRYTNRINTTSPDYNAVKPAGKSLLFSWRANVITPCSLTCDTGVQFTFFSCYNILAEKVDDKFCNGQPQPDPSYHECTRNQCQARWVTGLWSVCSRSCDLGEQFRSVRCWRMLAPGFDSSVHDYLCPPEETPISTRKCNEIPCGPQWEMSPWSECSSLCGFGIQRRHVQCNAGEEHLCGRSSRPPSQKSCFHPPCVNTWHVSEWSQCNGPCGRGIQRRDVMCINREGKRTDVRYCDKNTRPLTVQGCGSAPYCASMWVPQAYEVCSASCGVGLVTRKVVCGKVVNHSFQLQSDAHCRHKPRPKSSTPCRSKTCGPQWYVTEWSKCSKTCGRNAVRVRETTCYFEGVRSNKCKPAQKPATIDRCAETKCPENDDNCKDDEAVNCQLVKEINHCHNSYYKKACCKTCQDDEQVDAEHLSTDDGEGYTE</sequence>
<feature type="compositionally biased region" description="Polar residues" evidence="6">
    <location>
        <begin position="447"/>
        <end position="457"/>
    </location>
</feature>
<evidence type="ECO:0000256" key="4">
    <source>
        <dbReference type="ARBA" id="ARBA00022737"/>
    </source>
</evidence>
<feature type="region of interest" description="Disordered" evidence="6">
    <location>
        <begin position="441"/>
        <end position="465"/>
    </location>
</feature>
<dbReference type="FunFam" id="2.20.100.10:FF:000005">
    <property type="entry name" value="ADAM metallopeptidase with thrombospondin type 1 motif 9"/>
    <property type="match status" value="1"/>
</dbReference>
<dbReference type="PRINTS" id="PR01857">
    <property type="entry name" value="ADAMTSFAMILY"/>
</dbReference>
<feature type="compositionally biased region" description="Pro residues" evidence="6">
    <location>
        <begin position="331"/>
        <end position="347"/>
    </location>
</feature>
<dbReference type="Gene3D" id="2.20.100.10">
    <property type="entry name" value="Thrombospondin type-1 (TSP1) repeat"/>
    <property type="match status" value="4"/>
</dbReference>
<dbReference type="Proteomes" id="UP000597762">
    <property type="component" value="Unassembled WGS sequence"/>
</dbReference>
<name>A0A812DAT3_ACAPH</name>